<accession>A0A1M3SZ35</accession>
<dbReference type="Gene3D" id="3.40.50.300">
    <property type="entry name" value="P-loop containing nucleotide triphosphate hydrolases"/>
    <property type="match status" value="1"/>
</dbReference>
<protein>
    <recommendedName>
        <fullName evidence="3">ATPase AAA-type core domain-containing protein</fullName>
    </recommendedName>
</protein>
<gene>
    <name evidence="1" type="ORF">ASPFODRAFT_521242</name>
</gene>
<dbReference type="VEuPathDB" id="FungiDB:ASPFODRAFT_521242"/>
<organism evidence="1 2">
    <name type="scientific">Aspergillus luchuensis (strain CBS 106.47)</name>
    <dbReference type="NCBI Taxonomy" id="1137211"/>
    <lineage>
        <taxon>Eukaryota</taxon>
        <taxon>Fungi</taxon>
        <taxon>Dikarya</taxon>
        <taxon>Ascomycota</taxon>
        <taxon>Pezizomycotina</taxon>
        <taxon>Eurotiomycetes</taxon>
        <taxon>Eurotiomycetidae</taxon>
        <taxon>Eurotiales</taxon>
        <taxon>Aspergillaceae</taxon>
        <taxon>Aspergillus</taxon>
        <taxon>Aspergillus subgen. Circumdati</taxon>
    </lineage>
</organism>
<reference evidence="2" key="1">
    <citation type="journal article" date="2017" name="Genome Biol.">
        <title>Comparative genomics reveals high biological diversity and specific adaptations in the industrially and medically important fungal genus Aspergillus.</title>
        <authorList>
            <person name="de Vries R.P."/>
            <person name="Riley R."/>
            <person name="Wiebenga A."/>
            <person name="Aguilar-Osorio G."/>
            <person name="Amillis S."/>
            <person name="Uchima C.A."/>
            <person name="Anderluh G."/>
            <person name="Asadollahi M."/>
            <person name="Askin M."/>
            <person name="Barry K."/>
            <person name="Battaglia E."/>
            <person name="Bayram O."/>
            <person name="Benocci T."/>
            <person name="Braus-Stromeyer S.A."/>
            <person name="Caldana C."/>
            <person name="Canovas D."/>
            <person name="Cerqueira G.C."/>
            <person name="Chen F."/>
            <person name="Chen W."/>
            <person name="Choi C."/>
            <person name="Clum A."/>
            <person name="Dos Santos R.A."/>
            <person name="Damasio A.R."/>
            <person name="Diallinas G."/>
            <person name="Emri T."/>
            <person name="Fekete E."/>
            <person name="Flipphi M."/>
            <person name="Freyberg S."/>
            <person name="Gallo A."/>
            <person name="Gournas C."/>
            <person name="Habgood R."/>
            <person name="Hainaut M."/>
            <person name="Harispe M.L."/>
            <person name="Henrissat B."/>
            <person name="Hilden K.S."/>
            <person name="Hope R."/>
            <person name="Hossain A."/>
            <person name="Karabika E."/>
            <person name="Karaffa L."/>
            <person name="Karanyi Z."/>
            <person name="Krasevec N."/>
            <person name="Kuo A."/>
            <person name="Kusch H."/>
            <person name="LaButti K."/>
            <person name="Lagendijk E.L."/>
            <person name="Lapidus A."/>
            <person name="Levasseur A."/>
            <person name="Lindquist E."/>
            <person name="Lipzen A."/>
            <person name="Logrieco A.F."/>
            <person name="MacCabe A."/>
            <person name="Maekelae M.R."/>
            <person name="Malavazi I."/>
            <person name="Melin P."/>
            <person name="Meyer V."/>
            <person name="Mielnichuk N."/>
            <person name="Miskei M."/>
            <person name="Molnar A.P."/>
            <person name="Mule G."/>
            <person name="Ngan C.Y."/>
            <person name="Orejas M."/>
            <person name="Orosz E."/>
            <person name="Ouedraogo J.P."/>
            <person name="Overkamp K.M."/>
            <person name="Park H.-S."/>
            <person name="Perrone G."/>
            <person name="Piumi F."/>
            <person name="Punt P.J."/>
            <person name="Ram A.F."/>
            <person name="Ramon A."/>
            <person name="Rauscher S."/>
            <person name="Record E."/>
            <person name="Riano-Pachon D.M."/>
            <person name="Robert V."/>
            <person name="Roehrig J."/>
            <person name="Ruller R."/>
            <person name="Salamov A."/>
            <person name="Salih N.S."/>
            <person name="Samson R.A."/>
            <person name="Sandor E."/>
            <person name="Sanguinetti M."/>
            <person name="Schuetze T."/>
            <person name="Sepcic K."/>
            <person name="Shelest E."/>
            <person name="Sherlock G."/>
            <person name="Sophianopoulou V."/>
            <person name="Squina F.M."/>
            <person name="Sun H."/>
            <person name="Susca A."/>
            <person name="Todd R.B."/>
            <person name="Tsang A."/>
            <person name="Unkles S.E."/>
            <person name="van de Wiele N."/>
            <person name="van Rossen-Uffink D."/>
            <person name="Oliveira J.V."/>
            <person name="Vesth T.C."/>
            <person name="Visser J."/>
            <person name="Yu J.-H."/>
            <person name="Zhou M."/>
            <person name="Andersen M.R."/>
            <person name="Archer D.B."/>
            <person name="Baker S.E."/>
            <person name="Benoit I."/>
            <person name="Brakhage A.A."/>
            <person name="Braus G.H."/>
            <person name="Fischer R."/>
            <person name="Frisvad J.C."/>
            <person name="Goldman G.H."/>
            <person name="Houbraken J."/>
            <person name="Oakley B."/>
            <person name="Pocsi I."/>
            <person name="Scazzocchio C."/>
            <person name="Seiboth B."/>
            <person name="vanKuyk P.A."/>
            <person name="Wortman J."/>
            <person name="Dyer P.S."/>
            <person name="Grigoriev I.V."/>
        </authorList>
    </citation>
    <scope>NUCLEOTIDE SEQUENCE [LARGE SCALE GENOMIC DNA]</scope>
    <source>
        <strain evidence="2">CBS 106.47</strain>
    </source>
</reference>
<sequence length="127" mass="13806">MLSLGVPSSVTSLSSVDEAIAVSIEKHDLAIVFESLYHEHIGIMSPTIFAGFPKANKTVHSEITLQRVSLSALLSGIDDVSAREGHISIMTTNATKQLDNTLLCPERVDIEADFVYSCLRINRTSFA</sequence>
<dbReference type="EMBL" id="KV878273">
    <property type="protein sequence ID" value="OJZ79746.1"/>
    <property type="molecule type" value="Genomic_DNA"/>
</dbReference>
<dbReference type="Proteomes" id="UP000184063">
    <property type="component" value="Unassembled WGS sequence"/>
</dbReference>
<evidence type="ECO:0008006" key="3">
    <source>
        <dbReference type="Google" id="ProtNLM"/>
    </source>
</evidence>
<evidence type="ECO:0000313" key="1">
    <source>
        <dbReference type="EMBL" id="OJZ79746.1"/>
    </source>
</evidence>
<evidence type="ECO:0000313" key="2">
    <source>
        <dbReference type="Proteomes" id="UP000184063"/>
    </source>
</evidence>
<name>A0A1M3SZ35_ASPLC</name>
<proteinExistence type="predicted"/>
<dbReference type="InterPro" id="IPR027417">
    <property type="entry name" value="P-loop_NTPase"/>
</dbReference>
<dbReference type="AlphaFoldDB" id="A0A1M3SZ35"/>